<keyword evidence="5" id="KW-1185">Reference proteome</keyword>
<dbReference type="RefSeq" id="XP_014158420.1">
    <property type="nucleotide sequence ID" value="XM_014302945.1"/>
</dbReference>
<dbReference type="SUPFAM" id="SSF51126">
    <property type="entry name" value="Pectin lyase-like"/>
    <property type="match status" value="1"/>
</dbReference>
<feature type="chain" id="PRO_5005539260" evidence="3">
    <location>
        <begin position="19"/>
        <end position="812"/>
    </location>
</feature>
<feature type="region of interest" description="Disordered" evidence="1">
    <location>
        <begin position="725"/>
        <end position="812"/>
    </location>
</feature>
<dbReference type="AlphaFoldDB" id="A0A0L0G8E9"/>
<feature type="compositionally biased region" description="Low complexity" evidence="1">
    <location>
        <begin position="777"/>
        <end position="789"/>
    </location>
</feature>
<dbReference type="GeneID" id="25903768"/>
<protein>
    <submittedName>
        <fullName evidence="4">Uncharacterized protein</fullName>
    </submittedName>
</protein>
<dbReference type="Proteomes" id="UP000054560">
    <property type="component" value="Unassembled WGS sequence"/>
</dbReference>
<feature type="transmembrane region" description="Helical" evidence="2">
    <location>
        <begin position="679"/>
        <end position="704"/>
    </location>
</feature>
<sequence length="812" mass="88202">MFRPIVTVALCAAWQVLATDYSVAPGVNTIQTQLVSVADGDTLLLDAGVYELDRFVHVTKAVQIVGTAGTIVRADSTSVPAAFYIDALGASIKDITLEDSSTGSSCQFEDPQPLNISFMYDLYDAPKGMHIYSNSLVIAGDAGPYFNTRALTDIHFGSCKLSTDSNKMSRGFLEIQTVNCRANAGVSVAFNYMTNCGATVTDLATITTYDAAVELNFEEEITMDDFEESDFFAFSHLRTGEALAQMSISIDRLNKICTDVHVRTDEGTPSGGGNNGTDPTDGDSIIEKINAAITDLDLAAINDNTSVVEISLVVPCPHGIYPLDSTGGVLVDKDSMEDDQTTVSDWVVTGDCAEECQNENSYCMQKLSFQITSCDLTATYHIQNLPLACVPGIVGCEDEGQHANITFNIDTNGLCEEDPFQLSDAFEPTVRLRSDDTFQTDRDTNAFTPDRSDTYWTIELWTNKTALIIKSAEIQKVERHYANELGEKIEGSCGENDYFYNDDDSMTQMELDAILKPVFHLGVGDIMMDATNEAGELVYDDYGEVVRVLDPNHIPPKIDTIIPMTDKWLCEAGETVETMQNASSYMFCWYVIVEYEDSTARRRRRSIEEDSWKYDAFADIEDVQHIGGMDFMKRREVAGGIGHGLLEFVPFAEGEFSSRNGIEDIEVEDDAAEQTSITMAVGIGAGVVFGTVGLILCVIGAFYVKSQRAKEKEMMVYQKAFYPQGGMSAGGPPGQTMQPGGSMYQSNQNGGPRGSLNNNSGASSMYNRGGHGGGSGSSRVSQRSSASQRSGHDGAGARAGGSFYGMEEHSSV</sequence>
<evidence type="ECO:0000256" key="2">
    <source>
        <dbReference type="SAM" id="Phobius"/>
    </source>
</evidence>
<reference evidence="4 5" key="1">
    <citation type="submission" date="2011-02" db="EMBL/GenBank/DDBJ databases">
        <title>The Genome Sequence of Sphaeroforma arctica JP610.</title>
        <authorList>
            <consortium name="The Broad Institute Genome Sequencing Platform"/>
            <person name="Russ C."/>
            <person name="Cuomo C."/>
            <person name="Young S.K."/>
            <person name="Zeng Q."/>
            <person name="Gargeya S."/>
            <person name="Alvarado L."/>
            <person name="Berlin A."/>
            <person name="Chapman S.B."/>
            <person name="Chen Z."/>
            <person name="Freedman E."/>
            <person name="Gellesch M."/>
            <person name="Goldberg J."/>
            <person name="Griggs A."/>
            <person name="Gujja S."/>
            <person name="Heilman E."/>
            <person name="Heiman D."/>
            <person name="Howarth C."/>
            <person name="Mehta T."/>
            <person name="Neiman D."/>
            <person name="Pearson M."/>
            <person name="Roberts A."/>
            <person name="Saif S."/>
            <person name="Shea T."/>
            <person name="Shenoy N."/>
            <person name="Sisk P."/>
            <person name="Stolte C."/>
            <person name="Sykes S."/>
            <person name="White J."/>
            <person name="Yandava C."/>
            <person name="Burger G."/>
            <person name="Gray M.W."/>
            <person name="Holland P.W.H."/>
            <person name="King N."/>
            <person name="Lang F.B.F."/>
            <person name="Roger A.J."/>
            <person name="Ruiz-Trillo I."/>
            <person name="Haas B."/>
            <person name="Nusbaum C."/>
            <person name="Birren B."/>
        </authorList>
    </citation>
    <scope>NUCLEOTIDE SEQUENCE [LARGE SCALE GENOMIC DNA]</scope>
    <source>
        <strain evidence="4 5">JP610</strain>
    </source>
</reference>
<proteinExistence type="predicted"/>
<feature type="signal peptide" evidence="3">
    <location>
        <begin position="1"/>
        <end position="18"/>
    </location>
</feature>
<keyword evidence="2" id="KW-1133">Transmembrane helix</keyword>
<dbReference type="EMBL" id="KQ241759">
    <property type="protein sequence ID" value="KNC84518.1"/>
    <property type="molecule type" value="Genomic_DNA"/>
</dbReference>
<evidence type="ECO:0000256" key="3">
    <source>
        <dbReference type="SAM" id="SignalP"/>
    </source>
</evidence>
<dbReference type="InterPro" id="IPR011050">
    <property type="entry name" value="Pectin_lyase_fold/virulence"/>
</dbReference>
<evidence type="ECO:0000313" key="4">
    <source>
        <dbReference type="EMBL" id="KNC84518.1"/>
    </source>
</evidence>
<feature type="compositionally biased region" description="Gly residues" evidence="1">
    <location>
        <begin position="793"/>
        <end position="803"/>
    </location>
</feature>
<keyword evidence="3" id="KW-0732">Signal</keyword>
<feature type="region of interest" description="Disordered" evidence="1">
    <location>
        <begin position="264"/>
        <end position="283"/>
    </location>
</feature>
<feature type="compositionally biased region" description="Polar residues" evidence="1">
    <location>
        <begin position="743"/>
        <end position="762"/>
    </location>
</feature>
<evidence type="ECO:0000313" key="5">
    <source>
        <dbReference type="Proteomes" id="UP000054560"/>
    </source>
</evidence>
<keyword evidence="2" id="KW-0812">Transmembrane</keyword>
<name>A0A0L0G8E9_9EUKA</name>
<keyword evidence="2" id="KW-0472">Membrane</keyword>
<gene>
    <name evidence="4" type="ORF">SARC_03264</name>
</gene>
<organism evidence="4 5">
    <name type="scientific">Sphaeroforma arctica JP610</name>
    <dbReference type="NCBI Taxonomy" id="667725"/>
    <lineage>
        <taxon>Eukaryota</taxon>
        <taxon>Ichthyosporea</taxon>
        <taxon>Ichthyophonida</taxon>
        <taxon>Sphaeroforma</taxon>
    </lineage>
</organism>
<accession>A0A0L0G8E9</accession>
<evidence type="ECO:0000256" key="1">
    <source>
        <dbReference type="SAM" id="MobiDB-lite"/>
    </source>
</evidence>